<organism evidence="1">
    <name type="scientific">Selenomonas ruminantium</name>
    <dbReference type="NCBI Taxonomy" id="971"/>
    <lineage>
        <taxon>Bacteria</taxon>
        <taxon>Bacillati</taxon>
        <taxon>Bacillota</taxon>
        <taxon>Negativicutes</taxon>
        <taxon>Selenomonadales</taxon>
        <taxon>Selenomonadaceae</taxon>
        <taxon>Selenomonas</taxon>
    </lineage>
</organism>
<name>Q55008_SELRU</name>
<protein>
    <submittedName>
        <fullName evidence="1">Uncharacterized protein</fullName>
    </submittedName>
</protein>
<evidence type="ECO:0000313" key="1">
    <source>
        <dbReference type="EMBL" id="CAA78084.1"/>
    </source>
</evidence>
<sequence>MAFIYPIRFALNVAEAAIPFLSCTKHLKPSFMRLMVARNSSPFTFSTVSVTNTNRAFFSARIASDIFDTCENNFSERRQPHRGHSLKRQKLAFASLLVPSAC</sequence>
<reference evidence="1" key="1">
    <citation type="journal article" date="1993" name="Plasmid">
        <title>Characterization, sequence, and replication of a small cryptic plasmid from Selenomonas ruminantium subspecies lactilytica.</title>
        <authorList>
            <person name="Zhang N."/>
            <person name="Brooker J.D."/>
        </authorList>
    </citation>
    <scope>NUCLEOTIDE SEQUENCE</scope>
    <source>
        <strain evidence="1">Lactilytica</strain>
    </source>
</reference>
<dbReference type="AlphaFoldDB" id="Q55008"/>
<dbReference type="EMBL" id="Z12102">
    <property type="protein sequence ID" value="CAA78084.1"/>
    <property type="molecule type" value="Genomic_DNA"/>
</dbReference>
<accession>Q55008</accession>
<proteinExistence type="predicted"/>